<feature type="compositionally biased region" description="Polar residues" evidence="1">
    <location>
        <begin position="2073"/>
        <end position="2082"/>
    </location>
</feature>
<feature type="region of interest" description="Disordered" evidence="1">
    <location>
        <begin position="2050"/>
        <end position="2249"/>
    </location>
</feature>
<evidence type="ECO:0008006" key="5">
    <source>
        <dbReference type="Google" id="ProtNLM"/>
    </source>
</evidence>
<dbReference type="OrthoDB" id="7474354at2759"/>
<feature type="signal peptide" evidence="2">
    <location>
        <begin position="1"/>
        <end position="24"/>
    </location>
</feature>
<feature type="region of interest" description="Disordered" evidence="1">
    <location>
        <begin position="1673"/>
        <end position="1740"/>
    </location>
</feature>
<sequence length="2288" mass="247412">MKLFLSATLFIMLGLMGQAPIAEAGLFGSIGNAISSGVNAVGNVVGNVVDAGTNVVGNVVNTGVNIAGNMANTGTNIIGTGINVGGGLINGGINLGGGLINGGLNLINGMFGGGGSGGGGGSSTVHWSGSPNGFDLGALLGQFGITAGGNGGNTVINWNLIMNQGPNAQGNFDLGAFLRQYGFGGNVADGQLLINWKYLQNVQANGSGQIDINNLLAQLFSGKNGSIDIQWNANPPPPPSFNIVIQWDQIKGAQPDQNGNIDLSALLAKFGYNIAGGHQLLISYDDFKKLQVNGSGQVDFGALLGQLLGGSGSPPSGGSTSQPTGPAVDIDAVYAKLNIPKGNNIILGVDSLKTMRPDGSGNVDVGPFLQHFGIGNGNFVVSYDTVKSIPSDASGKIDLLTLLKHFNISFSYGQPSTQPINVNVDDVYGKLGYEKGSTVIVDITNMKNLKPDSFGYVDVAPFLGNFGINLDKYLINFEKIANIPTDSAGKVDLLTLLEHLNIGFSYGYPSTSGQDIKVNMDELYSKLGFSKGSTVSINISNLKKPKPDGLGNVDIGPYLQQLGIGSGSFVVNYQTVQNLPTDAEGKIDLFALLEHLKIPFFYGSSPTAPAVVSLDVVYQKFNVPKGTTITLNIDSIKKLRPDAAGKVDVGPFLQPLGILDGSYLVDYNTVQGLPIDGEGKIDLISLLDRLNIKFVYGNGNPSTQLPVIVSYGTICNKFGIQPGSKISINIDSLKTLRPDSTGNVDIGHFLQPLGVGNGSFLVNLNTVKDVPTDEAGNTDFITLLEKVGVLVTDKPAAPVQLNIDDILRMLSQIAHSNNGQTINIDLNQINHLVPDKDNQIDLGPFLQNQGFGNGGSHTVNFDIIKKLIEGSNGGSIDLLTLLLEATKPPPVITVNLDKILEDLNKHPEGGSITINLNGNVPDEHGQLDLGPLLHQLGLNTGGSLVVDYNVIKDVPKDPYGNINVKELLALLSKQKEPQQQIPLEIDLNDIISQIKNNNNQVPSYIVNINVIKKTPDGKFDIGPILAQLGFKTNGGQFNIDFNIIKDFQVDNTGDIDITALIKFITNTQQEQTTTPSYVFDINFILEQLKKRPDIILNIKDIPETPDQKFDLGTLLTKWGVNPTGGSLTIDFNIVKDFQVDPSGNIDITALINFITNNQQPQTTTPSYVFDINYILEKLKDMKDIVFNIKDIPETTDHKFDIGPLLTQWGLNPNGGSLTIDFNIIKDFQVDPTGNIDITALINFINSSQATTPSYWPEVTTTTPGYVVEQTTKSEPTKYPLDINFILEQIKQMPDITVNIHNVPETPDQKFDFGPIFTELGFNPSGGSFFVDVNFINKYVVDPSGNIDITAIIKDLGNPTVVPETTTPGYVVEQTTKSEPTQYPLDVNFIIEKLKEMPDITINVNSVPQTPDHKFDFGPILKELGFNPSGGSFFVDVNFINKYVVDPSGNIDITAIIKDLEKPTIAPETTTPGYVVEQTTKSEPTQSPLDVSFIIEQLKQMPDITINVNSVPQTPDHKFDFGPIFKELGFNPSGGSFFVDVNFINKYVVDPTGNIDITAIIKDLEKPTIAPETTTPGYVVEQTTKSEPTQRPLDVSFIIEQLKQMPEITINVNSVPQTPDQKFDFGPIFKELGFNPSGGSFLVDVNFINKYVVDPSGNIDITAIIKALEKPTIAPETTTPESTPATWQPESTTPSWQPESTTPSWQPVGTEPTPTTCWVPDTTPAKIEGNPTEPTWTEVTTPRAPLETTTARWPIEVATKRPITDIKFPWDKLIWNWRPHHKWPVTGIPPRQPEFLHRLPYHIRATIIRYLYNYPNFEMETRPNHRLIIDLLRQLNFVPIFGRDPNEFDPIIANLILKLYTNPSFTTELTLRAYLIQKLYDIPKRNYLLHVLYDAPTPDLLTLYMHGSLNPMNDFGSPQPRDYLLRLLFGNSIPRYFFRNIYGYPVPEYPHHGYPGNNMPGFPHGYPGFPHGYPGFPHGYPGFPHGYPGFPHGFPSNPLGFPSNPLGFPSNPHGPLFRPIGGNLIGQLHVSVSHPGSGNYPNGHVKLPNNQQFLNNLPGGTNSPSDGVVPKLPTVNQFLNNMLNNGNGNPGSSSSPDGSNPPNGNVKLPTINQFLNNFGNQGNPGSSSTPGGSSYPPNGNVKLPTINQFLNNFGNNGNPGSSSTPSGSSYPPNGNVKLPTINQFLSNFGNNGNTGSSSTPGSGSYPPNGNVKLPNINQFLSNFGNNGNPGSSSTPGSGSYPPNGNVKLPNINQFLNSMSNNGQSPSMSNFPSLANNFGNFVQAQPRASY</sequence>
<proteinExistence type="predicted"/>
<feature type="chain" id="PRO_5009328077" description="EF-hand domain-containing protein" evidence="2">
    <location>
        <begin position="25"/>
        <end position="2288"/>
    </location>
</feature>
<name>A0A1I8QBT5_STOCA</name>
<reference evidence="3" key="1">
    <citation type="submission" date="2020-05" db="UniProtKB">
        <authorList>
            <consortium name="EnsemblMetazoa"/>
        </authorList>
    </citation>
    <scope>IDENTIFICATION</scope>
    <source>
        <strain evidence="3">USDA</strain>
    </source>
</reference>
<feature type="compositionally biased region" description="Low complexity" evidence="1">
    <location>
        <begin position="2220"/>
        <end position="2244"/>
    </location>
</feature>
<evidence type="ECO:0000256" key="2">
    <source>
        <dbReference type="SAM" id="SignalP"/>
    </source>
</evidence>
<feature type="compositionally biased region" description="Low complexity" evidence="1">
    <location>
        <begin position="1730"/>
        <end position="1740"/>
    </location>
</feature>
<protein>
    <recommendedName>
        <fullName evidence="5">EF-hand domain-containing protein</fullName>
    </recommendedName>
</protein>
<keyword evidence="4" id="KW-1185">Reference proteome</keyword>
<evidence type="ECO:0000313" key="4">
    <source>
        <dbReference type="Proteomes" id="UP000095300"/>
    </source>
</evidence>
<feature type="compositionally biased region" description="Low complexity" evidence="1">
    <location>
        <begin position="1673"/>
        <end position="1685"/>
    </location>
</feature>
<dbReference type="EnsemblMetazoa" id="SCAU015725-RA">
    <property type="protein sequence ID" value="SCAU015725-PA"/>
    <property type="gene ID" value="SCAU015725"/>
</dbReference>
<gene>
    <name evidence="3" type="primary">106088447</name>
</gene>
<dbReference type="VEuPathDB" id="VectorBase:SCAU015725"/>
<feature type="compositionally biased region" description="Polar residues" evidence="1">
    <location>
        <begin position="1687"/>
        <end position="1715"/>
    </location>
</feature>
<dbReference type="STRING" id="35570.A0A1I8QBT5"/>
<feature type="compositionally biased region" description="Low complexity" evidence="1">
    <location>
        <begin position="2150"/>
        <end position="2174"/>
    </location>
</feature>
<feature type="compositionally biased region" description="Low complexity" evidence="1">
    <location>
        <begin position="2083"/>
        <end position="2104"/>
    </location>
</feature>
<feature type="compositionally biased region" description="Low complexity" evidence="1">
    <location>
        <begin position="2111"/>
        <end position="2139"/>
    </location>
</feature>
<keyword evidence="2" id="KW-0732">Signal</keyword>
<organism evidence="3 4">
    <name type="scientific">Stomoxys calcitrans</name>
    <name type="common">Stable fly</name>
    <name type="synonym">Conops calcitrans</name>
    <dbReference type="NCBI Taxonomy" id="35570"/>
    <lineage>
        <taxon>Eukaryota</taxon>
        <taxon>Metazoa</taxon>
        <taxon>Ecdysozoa</taxon>
        <taxon>Arthropoda</taxon>
        <taxon>Hexapoda</taxon>
        <taxon>Insecta</taxon>
        <taxon>Pterygota</taxon>
        <taxon>Neoptera</taxon>
        <taxon>Endopterygota</taxon>
        <taxon>Diptera</taxon>
        <taxon>Brachycera</taxon>
        <taxon>Muscomorpha</taxon>
        <taxon>Muscoidea</taxon>
        <taxon>Muscidae</taxon>
        <taxon>Stomoxys</taxon>
    </lineage>
</organism>
<evidence type="ECO:0000256" key="1">
    <source>
        <dbReference type="SAM" id="MobiDB-lite"/>
    </source>
</evidence>
<accession>A0A1I8QBT5</accession>
<dbReference type="Proteomes" id="UP000095300">
    <property type="component" value="Unassembled WGS sequence"/>
</dbReference>
<evidence type="ECO:0000313" key="3">
    <source>
        <dbReference type="EnsemblMetazoa" id="SCAU015725-PA"/>
    </source>
</evidence>
<feature type="compositionally biased region" description="Low complexity" evidence="1">
    <location>
        <begin position="2185"/>
        <end position="2209"/>
    </location>
</feature>